<keyword evidence="2" id="KW-0732">Signal</keyword>
<feature type="region of interest" description="Disordered" evidence="1">
    <location>
        <begin position="244"/>
        <end position="290"/>
    </location>
</feature>
<comment type="caution">
    <text evidence="3">The sequence shown here is derived from an EMBL/GenBank/DDBJ whole genome shotgun (WGS) entry which is preliminary data.</text>
</comment>
<feature type="compositionally biased region" description="Basic and acidic residues" evidence="1">
    <location>
        <begin position="280"/>
        <end position="290"/>
    </location>
</feature>
<reference evidence="3" key="1">
    <citation type="journal article" date="2020" name="mSystems">
        <title>Genome- and Community-Level Interaction Insights into Carbon Utilization and Element Cycling Functions of Hydrothermarchaeota in Hydrothermal Sediment.</title>
        <authorList>
            <person name="Zhou Z."/>
            <person name="Liu Y."/>
            <person name="Xu W."/>
            <person name="Pan J."/>
            <person name="Luo Z.H."/>
            <person name="Li M."/>
        </authorList>
    </citation>
    <scope>NUCLEOTIDE SEQUENCE [LARGE SCALE GENOMIC DNA]</scope>
    <source>
        <strain evidence="3">SpSt-413</strain>
    </source>
</reference>
<gene>
    <name evidence="3" type="ORF">ENR59_00085</name>
</gene>
<evidence type="ECO:0000256" key="1">
    <source>
        <dbReference type="SAM" id="MobiDB-lite"/>
    </source>
</evidence>
<feature type="signal peptide" evidence="2">
    <location>
        <begin position="1"/>
        <end position="22"/>
    </location>
</feature>
<evidence type="ECO:0000313" key="3">
    <source>
        <dbReference type="EMBL" id="HGG91334.1"/>
    </source>
</evidence>
<organism evidence="3">
    <name type="scientific">Fundidesulfovibrio putealis</name>
    <dbReference type="NCBI Taxonomy" id="270496"/>
    <lineage>
        <taxon>Bacteria</taxon>
        <taxon>Pseudomonadati</taxon>
        <taxon>Thermodesulfobacteriota</taxon>
        <taxon>Desulfovibrionia</taxon>
        <taxon>Desulfovibrionales</taxon>
        <taxon>Desulfovibrionaceae</taxon>
        <taxon>Fundidesulfovibrio</taxon>
    </lineage>
</organism>
<protein>
    <recommendedName>
        <fullName evidence="4">Penicillin-binding protein activator LpoB</fullName>
    </recommendedName>
</protein>
<dbReference type="AlphaFoldDB" id="A0A7C4AG26"/>
<feature type="chain" id="PRO_5027737225" description="Penicillin-binding protein activator LpoB" evidence="2">
    <location>
        <begin position="23"/>
        <end position="290"/>
    </location>
</feature>
<proteinExistence type="predicted"/>
<accession>A0A7C4AG26</accession>
<dbReference type="EMBL" id="DSRP01000006">
    <property type="protein sequence ID" value="HGG91334.1"/>
    <property type="molecule type" value="Genomic_DNA"/>
</dbReference>
<evidence type="ECO:0008006" key="4">
    <source>
        <dbReference type="Google" id="ProtNLM"/>
    </source>
</evidence>
<sequence>MRAIATITLALLLAAFAGQALAQGNKQLMSERMAQQDLKRNIVEAVIGYKVKSESEFGLTEDAQYRVDSKAAAVIKGIKIDKMIYDRQKDVALCFGHIELGDVVNVLGERISFKNVRVEGFGFGTMTEASRPPLRALRAALLNAYDEMAGTLVGQKILSQSRAENFILTKDSNRAKICAAVFGAYIPNPGLNAPNRGWGWDESGNAFVYLEMDARKVKDLLGNNLVYKGENIISVMGRGAQVDEVSGAGPDGQNPNLVRDPGSKTQYMNLGMPGSTPPAPEKELTGKPAQ</sequence>
<evidence type="ECO:0000256" key="2">
    <source>
        <dbReference type="SAM" id="SignalP"/>
    </source>
</evidence>
<name>A0A7C4AG26_9BACT</name>